<keyword evidence="1" id="KW-0175">Coiled coil</keyword>
<dbReference type="AlphaFoldDB" id="A0A9Q1GRT0"/>
<organism evidence="3 4">
    <name type="scientific">Carnegiea gigantea</name>
    <dbReference type="NCBI Taxonomy" id="171969"/>
    <lineage>
        <taxon>Eukaryota</taxon>
        <taxon>Viridiplantae</taxon>
        <taxon>Streptophyta</taxon>
        <taxon>Embryophyta</taxon>
        <taxon>Tracheophyta</taxon>
        <taxon>Spermatophyta</taxon>
        <taxon>Magnoliopsida</taxon>
        <taxon>eudicotyledons</taxon>
        <taxon>Gunneridae</taxon>
        <taxon>Pentapetalae</taxon>
        <taxon>Caryophyllales</taxon>
        <taxon>Cactineae</taxon>
        <taxon>Cactaceae</taxon>
        <taxon>Cactoideae</taxon>
        <taxon>Echinocereeae</taxon>
        <taxon>Carnegiea</taxon>
    </lineage>
</organism>
<evidence type="ECO:0000256" key="2">
    <source>
        <dbReference type="SAM" id="MobiDB-lite"/>
    </source>
</evidence>
<dbReference type="EMBL" id="JAKOGI010001691">
    <property type="protein sequence ID" value="KAJ8424394.1"/>
    <property type="molecule type" value="Genomic_DNA"/>
</dbReference>
<evidence type="ECO:0000313" key="4">
    <source>
        <dbReference type="Proteomes" id="UP001153076"/>
    </source>
</evidence>
<keyword evidence="4" id="KW-1185">Reference proteome</keyword>
<proteinExistence type="predicted"/>
<feature type="coiled-coil region" evidence="1">
    <location>
        <begin position="357"/>
        <end position="384"/>
    </location>
</feature>
<reference evidence="3" key="1">
    <citation type="submission" date="2022-04" db="EMBL/GenBank/DDBJ databases">
        <title>Carnegiea gigantea Genome sequencing and assembly v2.</title>
        <authorList>
            <person name="Copetti D."/>
            <person name="Sanderson M.J."/>
            <person name="Burquez A."/>
            <person name="Wojciechowski M.F."/>
        </authorList>
    </citation>
    <scope>NUCLEOTIDE SEQUENCE</scope>
    <source>
        <strain evidence="3">SGP5-SGP5p</strain>
        <tissue evidence="3">Aerial part</tissue>
    </source>
</reference>
<name>A0A9Q1GRT0_9CARY</name>
<sequence>MDGNCGSQRVPLENGDESSHDPIYRRSFSLKTLTVSPPPYSKITWIRKEKVQKGTLSYSYNDQKSCINVCKGYANFFDAMVIEKVNTEFNGDEKFLFLRDAIEWTEYIFKHFEHTLRSAGIYGVVGVSNYPYHFDRDVWRAFCEFWGPLTNTLHHGAGEVGISLYNLERIDGLPILGDPCPLELVAESFLQRRINMGCFWKRVGTGDIIWPSMSLAKGYPNIYHGLGQVASHPDHSSQANPCFPIHYVVGRLAEVFPALYSQRPDSECPIDYPTLMLYTRMSAKRFTLAQASSILETSNLSLFAFVDMISGKDPTQALLANKKKHSIQLRFLQNGRISGYPMAPSFSFSRLCLYKEILKEEEQLHKIQEDLLNQKQKLITIEEELRASLYFKRKEKERLQVELAEAGFTKLQDLEKEKHQLNILVDSIVSFNKY</sequence>
<accession>A0A9Q1GRT0</accession>
<feature type="region of interest" description="Disordered" evidence="2">
    <location>
        <begin position="1"/>
        <end position="21"/>
    </location>
</feature>
<evidence type="ECO:0000256" key="1">
    <source>
        <dbReference type="SAM" id="Coils"/>
    </source>
</evidence>
<gene>
    <name evidence="3" type="ORF">Cgig2_006316</name>
</gene>
<comment type="caution">
    <text evidence="3">The sequence shown here is derived from an EMBL/GenBank/DDBJ whole genome shotgun (WGS) entry which is preliminary data.</text>
</comment>
<protein>
    <submittedName>
        <fullName evidence="3">Uncharacterized protein</fullName>
    </submittedName>
</protein>
<evidence type="ECO:0000313" key="3">
    <source>
        <dbReference type="EMBL" id="KAJ8424394.1"/>
    </source>
</evidence>
<dbReference type="Proteomes" id="UP001153076">
    <property type="component" value="Unassembled WGS sequence"/>
</dbReference>